<name>A0A5J4L4B6_9ZZZZ</name>
<evidence type="ECO:0000259" key="2">
    <source>
        <dbReference type="PROSITE" id="PS50164"/>
    </source>
</evidence>
<organism evidence="3">
    <name type="scientific">hot springs metagenome</name>
    <dbReference type="NCBI Taxonomy" id="433727"/>
    <lineage>
        <taxon>unclassified sequences</taxon>
        <taxon>metagenomes</taxon>
        <taxon>ecological metagenomes</taxon>
    </lineage>
</organism>
<dbReference type="PANTHER" id="PTHR34477">
    <property type="entry name" value="UPF0213 PROTEIN YHBQ"/>
    <property type="match status" value="1"/>
</dbReference>
<evidence type="ECO:0000313" key="3">
    <source>
        <dbReference type="EMBL" id="GER94523.1"/>
    </source>
</evidence>
<dbReference type="InterPro" id="IPR035901">
    <property type="entry name" value="GIY-YIG_endonuc_sf"/>
</dbReference>
<dbReference type="InterPro" id="IPR000305">
    <property type="entry name" value="GIY-YIG_endonuc"/>
</dbReference>
<dbReference type="Pfam" id="PF01541">
    <property type="entry name" value="GIY-YIG"/>
    <property type="match status" value="1"/>
</dbReference>
<reference evidence="3" key="1">
    <citation type="submission" date="2019-10" db="EMBL/GenBank/DDBJ databases">
        <title>Metagenomic sequencing of thiosulfate-disproportionating enrichment culture.</title>
        <authorList>
            <person name="Umezawa K."/>
            <person name="Kojima H."/>
            <person name="Fukui M."/>
        </authorList>
    </citation>
    <scope>NUCLEOTIDE SEQUENCE</scope>
    <source>
        <strain evidence="3">45J</strain>
    </source>
</reference>
<feature type="compositionally biased region" description="Acidic residues" evidence="1">
    <location>
        <begin position="144"/>
        <end position="165"/>
    </location>
</feature>
<evidence type="ECO:0000256" key="1">
    <source>
        <dbReference type="SAM" id="MobiDB-lite"/>
    </source>
</evidence>
<dbReference type="InterPro" id="IPR050190">
    <property type="entry name" value="UPF0213_domain"/>
</dbReference>
<feature type="compositionally biased region" description="Basic and acidic residues" evidence="1">
    <location>
        <begin position="166"/>
        <end position="182"/>
    </location>
</feature>
<accession>A0A5J4L4B6</accession>
<dbReference type="PANTHER" id="PTHR34477:SF1">
    <property type="entry name" value="UPF0213 PROTEIN YHBQ"/>
    <property type="match status" value="1"/>
</dbReference>
<dbReference type="SMART" id="SM00465">
    <property type="entry name" value="GIYc"/>
    <property type="match status" value="1"/>
</dbReference>
<dbReference type="EMBL" id="BLAB01000001">
    <property type="protein sequence ID" value="GER94523.1"/>
    <property type="molecule type" value="Genomic_DNA"/>
</dbReference>
<feature type="domain" description="GIY-YIG" evidence="2">
    <location>
        <begin position="1"/>
        <end position="76"/>
    </location>
</feature>
<dbReference type="Gene3D" id="3.40.1440.10">
    <property type="entry name" value="GIY-YIG endonuclease"/>
    <property type="match status" value="1"/>
</dbReference>
<gene>
    <name evidence="3" type="ORF">A45J_2286</name>
</gene>
<dbReference type="PROSITE" id="PS50164">
    <property type="entry name" value="GIY_YIG"/>
    <property type="match status" value="1"/>
</dbReference>
<dbReference type="AlphaFoldDB" id="A0A5J4L4B6"/>
<feature type="compositionally biased region" description="Pro residues" evidence="1">
    <location>
        <begin position="111"/>
        <end position="133"/>
    </location>
</feature>
<sequence>MKGYMYILECADGSYYTGSTNNLELRLAQHQAGEGANHTKKRLPVKLVYFEEYTRIDEAFYREKQVQGWSRKKKEALIMNMPEKLHELAKCMNESSHLNYNGGFGSAQPPSVQPPSAQPPSAQPPSAQPPSAQPPSARCLSEVEGSEVEGSEVEGSEVEGSEVEGSEVKCESPEQKNEFEGL</sequence>
<dbReference type="SUPFAM" id="SSF82771">
    <property type="entry name" value="GIY-YIG endonuclease"/>
    <property type="match status" value="1"/>
</dbReference>
<protein>
    <submittedName>
        <fullName evidence="3">GIY-YIG nuclease family protein</fullName>
    </submittedName>
</protein>
<feature type="region of interest" description="Disordered" evidence="1">
    <location>
        <begin position="100"/>
        <end position="182"/>
    </location>
</feature>
<dbReference type="CDD" id="cd10456">
    <property type="entry name" value="GIY-YIG_UPF0213"/>
    <property type="match status" value="1"/>
</dbReference>
<comment type="caution">
    <text evidence="3">The sequence shown here is derived from an EMBL/GenBank/DDBJ whole genome shotgun (WGS) entry which is preliminary data.</text>
</comment>
<proteinExistence type="predicted"/>